<dbReference type="InterPro" id="IPR007543">
    <property type="entry name" value="LptD_C"/>
</dbReference>
<evidence type="ECO:0000259" key="6">
    <source>
        <dbReference type="Pfam" id="PF04453"/>
    </source>
</evidence>
<evidence type="ECO:0000256" key="4">
    <source>
        <dbReference type="HAMAP-Rule" id="MF_01411"/>
    </source>
</evidence>
<comment type="subcellular location">
    <subcellularLocation>
        <location evidence="4">Cell outer membrane</location>
    </subcellularLocation>
</comment>
<protein>
    <recommendedName>
        <fullName evidence="4">LPS-assembly protein LptD</fullName>
    </recommendedName>
</protein>
<dbReference type="STRING" id="349064.SAMN05660429_02227"/>
<evidence type="ECO:0000313" key="8">
    <source>
        <dbReference type="Proteomes" id="UP000199308"/>
    </source>
</evidence>
<evidence type="ECO:0000256" key="3">
    <source>
        <dbReference type="ARBA" id="ARBA00023237"/>
    </source>
</evidence>
<dbReference type="InterPro" id="IPR005653">
    <property type="entry name" value="OstA-like_N"/>
</dbReference>
<dbReference type="GO" id="GO:0043165">
    <property type="term" value="P:Gram-negative-bacterium-type cell outer membrane assembly"/>
    <property type="evidence" value="ECO:0007669"/>
    <property type="project" value="UniProtKB-UniRule"/>
</dbReference>
<evidence type="ECO:0000256" key="2">
    <source>
        <dbReference type="ARBA" id="ARBA00023136"/>
    </source>
</evidence>
<keyword evidence="2 4" id="KW-0472">Membrane</keyword>
<dbReference type="RefSeq" id="WP_093330286.1">
    <property type="nucleotide sequence ID" value="NZ_AP027363.1"/>
</dbReference>
<dbReference type="PANTHER" id="PTHR30189:SF1">
    <property type="entry name" value="LPS-ASSEMBLY PROTEIN LPTD"/>
    <property type="match status" value="1"/>
</dbReference>
<evidence type="ECO:0000313" key="7">
    <source>
        <dbReference type="EMBL" id="SET61881.1"/>
    </source>
</evidence>
<accession>A0A1I0FUF2</accession>
<dbReference type="GO" id="GO:1990351">
    <property type="term" value="C:transporter complex"/>
    <property type="evidence" value="ECO:0007669"/>
    <property type="project" value="TreeGrafter"/>
</dbReference>
<dbReference type="PANTHER" id="PTHR30189">
    <property type="entry name" value="LPS-ASSEMBLY PROTEIN"/>
    <property type="match status" value="1"/>
</dbReference>
<dbReference type="OrthoDB" id="9760225at2"/>
<keyword evidence="8" id="KW-1185">Reference proteome</keyword>
<organism evidence="7 8">
    <name type="scientific">Thalassotalea agarivorans</name>
    <name type="common">Thalassomonas agarivorans</name>
    <dbReference type="NCBI Taxonomy" id="349064"/>
    <lineage>
        <taxon>Bacteria</taxon>
        <taxon>Pseudomonadati</taxon>
        <taxon>Pseudomonadota</taxon>
        <taxon>Gammaproteobacteria</taxon>
        <taxon>Alteromonadales</taxon>
        <taxon>Colwelliaceae</taxon>
        <taxon>Thalassotalea</taxon>
    </lineage>
</organism>
<gene>
    <name evidence="4" type="primary">lptD</name>
    <name evidence="7" type="ORF">SAMN05660429_02227</name>
</gene>
<comment type="subunit">
    <text evidence="4">Component of the lipopolysaccharide transport and assembly complex. Interacts with LptE and LptA.</text>
</comment>
<dbReference type="InterPro" id="IPR020889">
    <property type="entry name" value="LipoPS_assembly_LptD"/>
</dbReference>
<dbReference type="GO" id="GO:0009279">
    <property type="term" value="C:cell outer membrane"/>
    <property type="evidence" value="ECO:0007669"/>
    <property type="project" value="UniProtKB-SubCell"/>
</dbReference>
<dbReference type="HAMAP" id="MF_01411">
    <property type="entry name" value="LPS_assembly_LptD"/>
    <property type="match status" value="1"/>
</dbReference>
<dbReference type="Pfam" id="PF04453">
    <property type="entry name" value="LptD"/>
    <property type="match status" value="1"/>
</dbReference>
<proteinExistence type="inferred from homology"/>
<feature type="domain" description="Organic solvent tolerance-like N-terminal" evidence="5">
    <location>
        <begin position="57"/>
        <end position="186"/>
    </location>
</feature>
<name>A0A1I0FUF2_THASX</name>
<keyword evidence="3 4" id="KW-0998">Cell outer membrane</keyword>
<dbReference type="InterPro" id="IPR050218">
    <property type="entry name" value="LptD"/>
</dbReference>
<dbReference type="AlphaFoldDB" id="A0A1I0FUF2"/>
<feature type="domain" description="LptD C-terminal" evidence="6">
    <location>
        <begin position="297"/>
        <end position="661"/>
    </location>
</feature>
<evidence type="ECO:0000259" key="5">
    <source>
        <dbReference type="Pfam" id="PF03968"/>
    </source>
</evidence>
<dbReference type="EMBL" id="FOHK01000010">
    <property type="protein sequence ID" value="SET61881.1"/>
    <property type="molecule type" value="Genomic_DNA"/>
</dbReference>
<comment type="function">
    <text evidence="4">Together with LptE, is involved in the assembly of lipopolysaccharide (LPS) at the surface of the outer membrane.</text>
</comment>
<dbReference type="Pfam" id="PF03968">
    <property type="entry name" value="LptD_N"/>
    <property type="match status" value="1"/>
</dbReference>
<evidence type="ECO:0000256" key="1">
    <source>
        <dbReference type="ARBA" id="ARBA00022729"/>
    </source>
</evidence>
<reference evidence="7 8" key="1">
    <citation type="submission" date="2016-10" db="EMBL/GenBank/DDBJ databases">
        <authorList>
            <person name="de Groot N.N."/>
        </authorList>
    </citation>
    <scope>NUCLEOTIDE SEQUENCE [LARGE SCALE GENOMIC DNA]</scope>
    <source>
        <strain evidence="7 8">DSM 19706</strain>
    </source>
</reference>
<dbReference type="Proteomes" id="UP000199308">
    <property type="component" value="Unassembled WGS sequence"/>
</dbReference>
<keyword evidence="1 4" id="KW-0732">Signal</keyword>
<sequence>MSKTIKTLVLFTSMSLPYSVFGEEVIDSESIVKFCPVPQYPNLAEGETLPSGKSYRIKAQNQNMQSGKIGEFTGGVYLYTKDQTIKADAVTIDRDKSEVIATGNIHYQNQGINIFAEQLAARNGGEETELLGTNYQLTGIAGHGGADQIIVTQSGTLNLNESSFTTCYGETPVWELKASEIQLSSDETFGKAYHAKFNLMGVPVMYLPYYSFPITDDRQTGLLYPKFKSSSLSGIEVEAPFYWNIAPNMDATITPHYMSKRGLRLITEFRYLLEQHVGQVDLEYLNEDKKYLNDDPRYLARWQHTGNFGENYRAYVDVTTISDDNYLVDIGSKQYSDNDPYMYQIGELAYFSDNWSMGIRAQDFQVLGNYEPNYKLLPQIDFNFYQELGFMPGTFELFTEASQFVTNNLNLPEAERVHIEAGFNFPYVTPAWFLNSEFKVLQTNYRQTNIDLLPELESSVSRTLPKIRLHSGVNFDRSTALIGDGYTQTLEPQVQYLYIPYEDQSTIGLYDTTQLQDDYNGLFRDTRYSGLDRIAEANQVSWGVTSRILDQSNQELFHLSLGQIVYLDDIFVDPTSNQPISVSESAIASDLFLRLGENWQFSSDIQYDTALGETNKSQFSVDYRFNKNSIIQLNHRYARNVSLNVLEQASLLTSFPITKDWTFVGRYTRDLQLKRSIEGYAGLQYDSCCWSVRVAYHRHIIAKFDDNTTVDQNAGEFDTGFMIQFDIKAQDITEMFDESIFGYKRPYFLNN</sequence>
<comment type="similarity">
    <text evidence="4">Belongs to the LptD family.</text>
</comment>
<comment type="caution">
    <text evidence="4">Lacks conserved residue(s) required for the propagation of feature annotation.</text>
</comment>
<dbReference type="GO" id="GO:0015920">
    <property type="term" value="P:lipopolysaccharide transport"/>
    <property type="evidence" value="ECO:0007669"/>
    <property type="project" value="InterPro"/>
</dbReference>